<accession>A0A087EAU3</accession>
<gene>
    <name evidence="2" type="ORF">THER5_1702</name>
</gene>
<dbReference type="Proteomes" id="UP000029003">
    <property type="component" value="Unassembled WGS sequence"/>
</dbReference>
<evidence type="ECO:0000256" key="1">
    <source>
        <dbReference type="SAM" id="MobiDB-lite"/>
    </source>
</evidence>
<name>A0A087EAU3_9BIFI</name>
<protein>
    <submittedName>
        <fullName evidence="2">Uncharacterized protein</fullName>
    </submittedName>
</protein>
<reference evidence="2 3" key="1">
    <citation type="submission" date="2014-03" db="EMBL/GenBank/DDBJ databases">
        <title>Genomics of Bifidobacteria.</title>
        <authorList>
            <person name="Ventura M."/>
            <person name="Milani C."/>
            <person name="Lugli G.A."/>
        </authorList>
    </citation>
    <scope>NUCLEOTIDE SEQUENCE [LARGE SCALE GENOMIC DNA]</scope>
    <source>
        <strain evidence="2 3">LMG 21395</strain>
    </source>
</reference>
<evidence type="ECO:0000313" key="3">
    <source>
        <dbReference type="Proteomes" id="UP000029003"/>
    </source>
</evidence>
<feature type="region of interest" description="Disordered" evidence="1">
    <location>
        <begin position="56"/>
        <end position="81"/>
    </location>
</feature>
<dbReference type="AlphaFoldDB" id="A0A087EAU3"/>
<organism evidence="2 3">
    <name type="scientific">Bifidobacterium thermacidophilum subsp. thermacidophilum</name>
    <dbReference type="NCBI Taxonomy" id="79262"/>
    <lineage>
        <taxon>Bacteria</taxon>
        <taxon>Bacillati</taxon>
        <taxon>Actinomycetota</taxon>
        <taxon>Actinomycetes</taxon>
        <taxon>Bifidobacteriales</taxon>
        <taxon>Bifidobacteriaceae</taxon>
        <taxon>Bifidobacterium</taxon>
    </lineage>
</organism>
<dbReference type="EMBL" id="JGZT01000001">
    <property type="protein sequence ID" value="KFJ04894.1"/>
    <property type="molecule type" value="Genomic_DNA"/>
</dbReference>
<comment type="caution">
    <text evidence="2">The sequence shown here is derived from an EMBL/GenBank/DDBJ whole genome shotgun (WGS) entry which is preliminary data.</text>
</comment>
<proteinExistence type="predicted"/>
<sequence length="81" mass="8740">MVNRFLEPSDYYTRLCSERNSCAAPACRFLTGLRKISHQAAKTMVPATLALAPTSGASIREPRHGPIMPEAGSAMTTSSTR</sequence>
<evidence type="ECO:0000313" key="2">
    <source>
        <dbReference type="EMBL" id="KFJ04894.1"/>
    </source>
</evidence>